<dbReference type="GO" id="GO:0004930">
    <property type="term" value="F:G protein-coupled receptor activity"/>
    <property type="evidence" value="ECO:0007669"/>
    <property type="project" value="TreeGrafter"/>
</dbReference>
<feature type="region of interest" description="Disordered" evidence="5">
    <location>
        <begin position="149"/>
        <end position="181"/>
    </location>
</feature>
<dbReference type="EMBL" id="LN483345">
    <property type="protein sequence ID" value="CDZ98805.1"/>
    <property type="molecule type" value="Genomic_DNA"/>
</dbReference>
<sequence>MIDRNRSTSRSRTITSSDRTGTESLQVSPGGSFPLSESSTSSTSMSNAMTLIDPLDSRRSSAVTQPTDQSYGMNFYKKKSKERDQDHPLLSLTVDRRELDEEADLMSWQAGRRGNAQTEEENDDYDDLDEGDLTLKRVLELTDPAIDGLITPGGGGGGRGELNGGRRTTDSGAGISSGSDNQESMARFMNRKASLLMLTFPLAYVVLFSVSIIRIVWDFGPNTPSPVFTAISRWMIFMQGLLDAVIYGLVETLVKRQVKKKTRRVLGTGLGTGGSYTDPRASVANTRTDTASRI</sequence>
<keyword evidence="2 6" id="KW-0812">Transmembrane</keyword>
<evidence type="ECO:0000256" key="3">
    <source>
        <dbReference type="ARBA" id="ARBA00022989"/>
    </source>
</evidence>
<evidence type="ECO:0000256" key="5">
    <source>
        <dbReference type="SAM" id="MobiDB-lite"/>
    </source>
</evidence>
<feature type="region of interest" description="Disordered" evidence="5">
    <location>
        <begin position="1"/>
        <end position="91"/>
    </location>
</feature>
<feature type="compositionally biased region" description="Low complexity" evidence="5">
    <location>
        <begin position="8"/>
        <end position="19"/>
    </location>
</feature>
<feature type="compositionally biased region" description="Polar residues" evidence="5">
    <location>
        <begin position="170"/>
        <end position="181"/>
    </location>
</feature>
<organism evidence="7">
    <name type="scientific">Phaffia rhodozyma</name>
    <name type="common">Yeast</name>
    <name type="synonym">Xanthophyllomyces dendrorhous</name>
    <dbReference type="NCBI Taxonomy" id="264483"/>
    <lineage>
        <taxon>Eukaryota</taxon>
        <taxon>Fungi</taxon>
        <taxon>Dikarya</taxon>
        <taxon>Basidiomycota</taxon>
        <taxon>Agaricomycotina</taxon>
        <taxon>Tremellomycetes</taxon>
        <taxon>Cystofilobasidiales</taxon>
        <taxon>Mrakiaceae</taxon>
        <taxon>Phaffia</taxon>
    </lineage>
</organism>
<dbReference type="AlphaFoldDB" id="A0A0F7SKH0"/>
<keyword evidence="4 6" id="KW-0472">Membrane</keyword>
<keyword evidence="7" id="KW-0675">Receptor</keyword>
<keyword evidence="3 6" id="KW-1133">Transmembrane helix</keyword>
<dbReference type="GO" id="GO:0007189">
    <property type="term" value="P:adenylate cyclase-activating G protein-coupled receptor signaling pathway"/>
    <property type="evidence" value="ECO:0007669"/>
    <property type="project" value="TreeGrafter"/>
</dbReference>
<evidence type="ECO:0000256" key="2">
    <source>
        <dbReference type="ARBA" id="ARBA00022692"/>
    </source>
</evidence>
<feature type="transmembrane region" description="Helical" evidence="6">
    <location>
        <begin position="195"/>
        <end position="216"/>
    </location>
</feature>
<dbReference type="PANTHER" id="PTHR23112">
    <property type="entry name" value="G PROTEIN-COUPLED RECEPTOR 157-RELATED"/>
    <property type="match status" value="1"/>
</dbReference>
<feature type="compositionally biased region" description="Low complexity" evidence="5">
    <location>
        <begin position="36"/>
        <end position="46"/>
    </location>
</feature>
<name>A0A0F7SKH0_PHARH</name>
<proteinExistence type="predicted"/>
<dbReference type="GO" id="GO:0005886">
    <property type="term" value="C:plasma membrane"/>
    <property type="evidence" value="ECO:0007669"/>
    <property type="project" value="TreeGrafter"/>
</dbReference>
<evidence type="ECO:0000256" key="4">
    <source>
        <dbReference type="ARBA" id="ARBA00023136"/>
    </source>
</evidence>
<feature type="compositionally biased region" description="Gly residues" evidence="5">
    <location>
        <begin position="151"/>
        <end position="163"/>
    </location>
</feature>
<evidence type="ECO:0000256" key="6">
    <source>
        <dbReference type="SAM" id="Phobius"/>
    </source>
</evidence>
<feature type="region of interest" description="Disordered" evidence="5">
    <location>
        <begin position="109"/>
        <end position="129"/>
    </location>
</feature>
<evidence type="ECO:0000313" key="7">
    <source>
        <dbReference type="EMBL" id="CDZ98805.1"/>
    </source>
</evidence>
<feature type="transmembrane region" description="Helical" evidence="6">
    <location>
        <begin position="236"/>
        <end position="254"/>
    </location>
</feature>
<reference evidence="7" key="1">
    <citation type="submission" date="2014-08" db="EMBL/GenBank/DDBJ databases">
        <authorList>
            <person name="Sharma Rahul"/>
            <person name="Thines Marco"/>
        </authorList>
    </citation>
    <scope>NUCLEOTIDE SEQUENCE</scope>
</reference>
<protein>
    <submittedName>
        <fullName evidence="7">G-protein coupled receptor-carbon and camp sensor protein</fullName>
    </submittedName>
</protein>
<accession>A0A0F7SKH0</accession>
<evidence type="ECO:0000256" key="1">
    <source>
        <dbReference type="ARBA" id="ARBA00004141"/>
    </source>
</evidence>
<feature type="compositionally biased region" description="Acidic residues" evidence="5">
    <location>
        <begin position="118"/>
        <end position="129"/>
    </location>
</feature>
<dbReference type="PANTHER" id="PTHR23112:SF0">
    <property type="entry name" value="TRANSMEMBRANE PROTEIN 116"/>
    <property type="match status" value="1"/>
</dbReference>
<feature type="compositionally biased region" description="Polar residues" evidence="5">
    <location>
        <begin position="60"/>
        <end position="72"/>
    </location>
</feature>
<comment type="subcellular location">
    <subcellularLocation>
        <location evidence="1">Membrane</location>
        <topology evidence="1">Multi-pass membrane protein</topology>
    </subcellularLocation>
</comment>